<feature type="domain" description="Major facilitator superfamily (MFS) profile" evidence="6">
    <location>
        <begin position="50"/>
        <end position="501"/>
    </location>
</feature>
<evidence type="ECO:0000259" key="6">
    <source>
        <dbReference type="PROSITE" id="PS50850"/>
    </source>
</evidence>
<proteinExistence type="predicted"/>
<evidence type="ECO:0000256" key="1">
    <source>
        <dbReference type="ARBA" id="ARBA00004141"/>
    </source>
</evidence>
<feature type="transmembrane region" description="Helical" evidence="5">
    <location>
        <begin position="298"/>
        <end position="317"/>
    </location>
</feature>
<gene>
    <name evidence="7" type="ORF">B0J12DRAFT_720188</name>
</gene>
<organism evidence="7 8">
    <name type="scientific">Macrophomina phaseolina</name>
    <dbReference type="NCBI Taxonomy" id="35725"/>
    <lineage>
        <taxon>Eukaryota</taxon>
        <taxon>Fungi</taxon>
        <taxon>Dikarya</taxon>
        <taxon>Ascomycota</taxon>
        <taxon>Pezizomycotina</taxon>
        <taxon>Dothideomycetes</taxon>
        <taxon>Dothideomycetes incertae sedis</taxon>
        <taxon>Botryosphaeriales</taxon>
        <taxon>Botryosphaeriaceae</taxon>
        <taxon>Macrophomina</taxon>
    </lineage>
</organism>
<keyword evidence="8" id="KW-1185">Reference proteome</keyword>
<dbReference type="InterPro" id="IPR036259">
    <property type="entry name" value="MFS_trans_sf"/>
</dbReference>
<comment type="subcellular location">
    <subcellularLocation>
        <location evidence="1">Membrane</location>
        <topology evidence="1">Multi-pass membrane protein</topology>
    </subcellularLocation>
</comment>
<feature type="transmembrane region" description="Helical" evidence="5">
    <location>
        <begin position="121"/>
        <end position="138"/>
    </location>
</feature>
<comment type="caution">
    <text evidence="7">The sequence shown here is derived from an EMBL/GenBank/DDBJ whole genome shotgun (WGS) entry which is preliminary data.</text>
</comment>
<dbReference type="Proteomes" id="UP000774617">
    <property type="component" value="Unassembled WGS sequence"/>
</dbReference>
<evidence type="ECO:0000256" key="4">
    <source>
        <dbReference type="ARBA" id="ARBA00023136"/>
    </source>
</evidence>
<feature type="transmembrane region" description="Helical" evidence="5">
    <location>
        <begin position="91"/>
        <end position="109"/>
    </location>
</feature>
<feature type="transmembrane region" description="Helical" evidence="5">
    <location>
        <begin position="48"/>
        <end position="71"/>
    </location>
</feature>
<dbReference type="PROSITE" id="PS50850">
    <property type="entry name" value="MFS"/>
    <property type="match status" value="1"/>
</dbReference>
<name>A0ABQ8G5L9_9PEZI</name>
<feature type="transmembrane region" description="Helical" evidence="5">
    <location>
        <begin position="208"/>
        <end position="227"/>
    </location>
</feature>
<dbReference type="Gene3D" id="1.20.1250.20">
    <property type="entry name" value="MFS general substrate transporter like domains"/>
    <property type="match status" value="1"/>
</dbReference>
<reference evidence="7 8" key="1">
    <citation type="journal article" date="2021" name="Nat. Commun.">
        <title>Genetic determinants of endophytism in the Arabidopsis root mycobiome.</title>
        <authorList>
            <person name="Mesny F."/>
            <person name="Miyauchi S."/>
            <person name="Thiergart T."/>
            <person name="Pickel B."/>
            <person name="Atanasova L."/>
            <person name="Karlsson M."/>
            <person name="Huettel B."/>
            <person name="Barry K.W."/>
            <person name="Haridas S."/>
            <person name="Chen C."/>
            <person name="Bauer D."/>
            <person name="Andreopoulos W."/>
            <person name="Pangilinan J."/>
            <person name="LaButti K."/>
            <person name="Riley R."/>
            <person name="Lipzen A."/>
            <person name="Clum A."/>
            <person name="Drula E."/>
            <person name="Henrissat B."/>
            <person name="Kohler A."/>
            <person name="Grigoriev I.V."/>
            <person name="Martin F.M."/>
            <person name="Hacquard S."/>
        </authorList>
    </citation>
    <scope>NUCLEOTIDE SEQUENCE [LARGE SCALE GENOMIC DNA]</scope>
    <source>
        <strain evidence="7 8">MPI-SDFR-AT-0080</strain>
    </source>
</reference>
<evidence type="ECO:0000256" key="5">
    <source>
        <dbReference type="SAM" id="Phobius"/>
    </source>
</evidence>
<feature type="transmembrane region" description="Helical" evidence="5">
    <location>
        <begin position="411"/>
        <end position="433"/>
    </location>
</feature>
<evidence type="ECO:0000313" key="7">
    <source>
        <dbReference type="EMBL" id="KAH7045365.1"/>
    </source>
</evidence>
<sequence>MSGFRYAFSLSKDEVRAATPPGTVVLILVPRPSADPADPLNLPQWRKFAIVGCMSLFAFIANLSSSSISSVLMQYASSPVLGLPPKSFSELNHLVAVNVVMLGGSNLFWVPLSNTFGRRTVVLLSLLILVLSSLWAKLATSFESLLAARAIMGIGGAPADAVSPDVVGEIFFVHERGRAMAIYTVFLCLGSVVGGIIGGYLVEISFDWLHWMNVILAAVILVLCFFFQSETLYERPNLSPPSTLEENEKSSIQHIESTATETVEYPPFTYLRSLKIGIYRPGLAQNFLNVILTLRLPGVWLVSFWYAGLVGAMVAMTSSGPSFVAQAPYFWGRNAGLVNLGGLVGSALGGLYTYLIVDWLTKRRAKKDKDGITEPEPRLVIALPGLAIATIGTLIFGFVGENPSSKGWLGLEFGVGMVAFGLMQAPSVGFNYIIESYPSVPGDCFVAITTVRATIAFAWTFFVGSWVEDRGAAEPYGIFGMVQGLIALITVPYIFYGKRFRIATAKWVR</sequence>
<feature type="transmembrane region" description="Helical" evidence="5">
    <location>
        <begin position="476"/>
        <end position="496"/>
    </location>
</feature>
<feature type="transmembrane region" description="Helical" evidence="5">
    <location>
        <begin position="337"/>
        <end position="357"/>
    </location>
</feature>
<evidence type="ECO:0000256" key="2">
    <source>
        <dbReference type="ARBA" id="ARBA00022692"/>
    </source>
</evidence>
<dbReference type="Pfam" id="PF07690">
    <property type="entry name" value="MFS_1"/>
    <property type="match status" value="1"/>
</dbReference>
<keyword evidence="2 5" id="KW-0812">Transmembrane</keyword>
<dbReference type="InterPro" id="IPR011701">
    <property type="entry name" value="MFS"/>
</dbReference>
<feature type="transmembrane region" description="Helical" evidence="5">
    <location>
        <begin position="445"/>
        <end position="464"/>
    </location>
</feature>
<keyword evidence="3 5" id="KW-1133">Transmembrane helix</keyword>
<dbReference type="PANTHER" id="PTHR23502">
    <property type="entry name" value="MAJOR FACILITATOR SUPERFAMILY"/>
    <property type="match status" value="1"/>
</dbReference>
<feature type="transmembrane region" description="Helical" evidence="5">
    <location>
        <begin position="180"/>
        <end position="202"/>
    </location>
</feature>
<dbReference type="SUPFAM" id="SSF103473">
    <property type="entry name" value="MFS general substrate transporter"/>
    <property type="match status" value="1"/>
</dbReference>
<evidence type="ECO:0000313" key="8">
    <source>
        <dbReference type="Proteomes" id="UP000774617"/>
    </source>
</evidence>
<accession>A0ABQ8G5L9</accession>
<feature type="transmembrane region" description="Helical" evidence="5">
    <location>
        <begin position="378"/>
        <end position="399"/>
    </location>
</feature>
<dbReference type="InterPro" id="IPR020846">
    <property type="entry name" value="MFS_dom"/>
</dbReference>
<evidence type="ECO:0000256" key="3">
    <source>
        <dbReference type="ARBA" id="ARBA00022989"/>
    </source>
</evidence>
<protein>
    <submittedName>
        <fullName evidence="7">Major facilitator superfamily domain-containing protein</fullName>
    </submittedName>
</protein>
<dbReference type="EMBL" id="JAGTJR010000019">
    <property type="protein sequence ID" value="KAH7045365.1"/>
    <property type="molecule type" value="Genomic_DNA"/>
</dbReference>
<keyword evidence="4 5" id="KW-0472">Membrane</keyword>
<dbReference type="PANTHER" id="PTHR23502:SF181">
    <property type="entry name" value="MAJOR FACILITATOR SUPERFAMILY (MFS) PROFILE DOMAIN-CONTAINING PROTEIN"/>
    <property type="match status" value="1"/>
</dbReference>